<evidence type="ECO:0000313" key="1">
    <source>
        <dbReference type="EMBL" id="KAG1893064.1"/>
    </source>
</evidence>
<gene>
    <name evidence="1" type="ORF">F5891DRAFT_963511</name>
</gene>
<feature type="non-terminal residue" evidence="1">
    <location>
        <position position="101"/>
    </location>
</feature>
<sequence>YCKWRKANKFKSMLTLDVKEQKNAAMVTSAQQGSLDPHLHEVQLGKHVLPYSDKLFREATIKWLTSTNQPIQAVDHLSFKKMIDTASWATMGVLIPNRKAT</sequence>
<dbReference type="AlphaFoldDB" id="A0AAD4DSN4"/>
<proteinExistence type="predicted"/>
<evidence type="ECO:0000313" key="2">
    <source>
        <dbReference type="Proteomes" id="UP001195769"/>
    </source>
</evidence>
<comment type="caution">
    <text evidence="1">The sequence shown here is derived from an EMBL/GenBank/DDBJ whole genome shotgun (WGS) entry which is preliminary data.</text>
</comment>
<organism evidence="1 2">
    <name type="scientific">Suillus fuscotomentosus</name>
    <dbReference type="NCBI Taxonomy" id="1912939"/>
    <lineage>
        <taxon>Eukaryota</taxon>
        <taxon>Fungi</taxon>
        <taxon>Dikarya</taxon>
        <taxon>Basidiomycota</taxon>
        <taxon>Agaricomycotina</taxon>
        <taxon>Agaricomycetes</taxon>
        <taxon>Agaricomycetidae</taxon>
        <taxon>Boletales</taxon>
        <taxon>Suillineae</taxon>
        <taxon>Suillaceae</taxon>
        <taxon>Suillus</taxon>
    </lineage>
</organism>
<dbReference type="GeneID" id="64670313"/>
<protein>
    <submittedName>
        <fullName evidence="1">Uncharacterized protein</fullName>
    </submittedName>
</protein>
<dbReference type="Proteomes" id="UP001195769">
    <property type="component" value="Unassembled WGS sequence"/>
</dbReference>
<name>A0AAD4DSN4_9AGAM</name>
<keyword evidence="2" id="KW-1185">Reference proteome</keyword>
<accession>A0AAD4DSN4</accession>
<dbReference type="RefSeq" id="XP_041218640.1">
    <property type="nucleotide sequence ID" value="XM_041376015.1"/>
</dbReference>
<dbReference type="EMBL" id="JABBWK010000109">
    <property type="protein sequence ID" value="KAG1893064.1"/>
    <property type="molecule type" value="Genomic_DNA"/>
</dbReference>
<reference evidence="1" key="1">
    <citation type="journal article" date="2020" name="New Phytol.">
        <title>Comparative genomics reveals dynamic genome evolution in host specialist ectomycorrhizal fungi.</title>
        <authorList>
            <person name="Lofgren L.A."/>
            <person name="Nguyen N.H."/>
            <person name="Vilgalys R."/>
            <person name="Ruytinx J."/>
            <person name="Liao H.L."/>
            <person name="Branco S."/>
            <person name="Kuo A."/>
            <person name="LaButti K."/>
            <person name="Lipzen A."/>
            <person name="Andreopoulos W."/>
            <person name="Pangilinan J."/>
            <person name="Riley R."/>
            <person name="Hundley H."/>
            <person name="Na H."/>
            <person name="Barry K."/>
            <person name="Grigoriev I.V."/>
            <person name="Stajich J.E."/>
            <person name="Kennedy P.G."/>
        </authorList>
    </citation>
    <scope>NUCLEOTIDE SEQUENCE</scope>
    <source>
        <strain evidence="1">FC203</strain>
    </source>
</reference>